<dbReference type="STRING" id="675511.GCA_000341735_00468"/>
<dbReference type="InterPro" id="IPR016047">
    <property type="entry name" value="M23ase_b-sheet_dom"/>
</dbReference>
<feature type="domain" description="M23ase beta-sheet core" evidence="2">
    <location>
        <begin position="206"/>
        <end position="306"/>
    </location>
</feature>
<dbReference type="RefSeq" id="WP_017839119.1">
    <property type="nucleotide sequence ID" value="NZ_CP035467.1"/>
</dbReference>
<keyword evidence="4" id="KW-1185">Reference proteome</keyword>
<proteinExistence type="predicted"/>
<reference evidence="4" key="1">
    <citation type="journal article" date="2019" name="J. Bacteriol.">
        <title>A Mutagenic Screen Identifies a TonB-Dependent Receptor Required for the Lanthanide Metal Switch in the Type I Methanotroph 'Methylotuvimicrobium buryatense' 5GB1C.</title>
        <authorList>
            <person name="Groom J.D."/>
            <person name="Ford S.M."/>
            <person name="Pesesky M.W."/>
            <person name="Lidstrom M.E."/>
        </authorList>
    </citation>
    <scope>NUCLEOTIDE SEQUENCE [LARGE SCALE GENOMIC DNA]</scope>
    <source>
        <strain evidence="4">5GB1C</strain>
    </source>
</reference>
<dbReference type="SUPFAM" id="SSF51261">
    <property type="entry name" value="Duplicated hybrid motif"/>
    <property type="match status" value="1"/>
</dbReference>
<sequence>MKSSRHFSSPFRLALFDYREGGNKSPFALRHAPALVGIIWVLFSFNVAAKKLYQYQDERGIWHYTDKAPDTELPVTIRQLKVEQRQKVWLIQGGDKRHPTYAIRNDYGGPVQVEVAFVEHENALANPALPHRFIVSPGLSKTLLEISEAQPQAGFRFTVNYRYAIGPPLTDYLPKHAYLPPFAAGESFQITQGFEGEFSHTDPENRYAVDIAMPVGTPIHAARSGVVMDVERDFFEGGVKPAYGQKANRIRILHDDGSMAVYAHLELEKTQVYPGLRVEAGQLIAYSGNTGFTTGPHLHFAVQINSDMALTSVPFVFLSASGVPKNPVAGIWLRGVTATQGGAVGADSMK</sequence>
<dbReference type="GO" id="GO:0004222">
    <property type="term" value="F:metalloendopeptidase activity"/>
    <property type="evidence" value="ECO:0007669"/>
    <property type="project" value="TreeGrafter"/>
</dbReference>
<dbReference type="PANTHER" id="PTHR21666:SF294">
    <property type="entry name" value="PEPTIDASE M23"/>
    <property type="match status" value="1"/>
</dbReference>
<evidence type="ECO:0000256" key="1">
    <source>
        <dbReference type="SAM" id="Phobius"/>
    </source>
</evidence>
<accession>A0A4P9UNR4</accession>
<protein>
    <submittedName>
        <fullName evidence="3">M23 family metallopeptidase</fullName>
    </submittedName>
</protein>
<dbReference type="InterPro" id="IPR011055">
    <property type="entry name" value="Dup_hybrid_motif"/>
</dbReference>
<dbReference type="Pfam" id="PF01551">
    <property type="entry name" value="Peptidase_M23"/>
    <property type="match status" value="1"/>
</dbReference>
<gene>
    <name evidence="3" type="ORF">EQU24_12865</name>
</gene>
<name>A0A4P9UNR4_METBY</name>
<keyword evidence="1" id="KW-0472">Membrane</keyword>
<evidence type="ECO:0000259" key="2">
    <source>
        <dbReference type="Pfam" id="PF01551"/>
    </source>
</evidence>
<dbReference type="AlphaFoldDB" id="A0A4P9UNR4"/>
<dbReference type="PANTHER" id="PTHR21666">
    <property type="entry name" value="PEPTIDASE-RELATED"/>
    <property type="match status" value="1"/>
</dbReference>
<feature type="transmembrane region" description="Helical" evidence="1">
    <location>
        <begin position="28"/>
        <end position="49"/>
    </location>
</feature>
<keyword evidence="1" id="KW-1133">Transmembrane helix</keyword>
<dbReference type="Gene3D" id="2.70.70.10">
    <property type="entry name" value="Glucose Permease (Domain IIA)"/>
    <property type="match status" value="1"/>
</dbReference>
<dbReference type="OrthoDB" id="9805070at2"/>
<dbReference type="KEGG" id="mbur:EQU24_12865"/>
<evidence type="ECO:0000313" key="4">
    <source>
        <dbReference type="Proteomes" id="UP000305881"/>
    </source>
</evidence>
<evidence type="ECO:0000313" key="3">
    <source>
        <dbReference type="EMBL" id="QCW83029.1"/>
    </source>
</evidence>
<dbReference type="Proteomes" id="UP000305881">
    <property type="component" value="Chromosome"/>
</dbReference>
<keyword evidence="1" id="KW-0812">Transmembrane</keyword>
<dbReference type="EMBL" id="CP035467">
    <property type="protein sequence ID" value="QCW83029.1"/>
    <property type="molecule type" value="Genomic_DNA"/>
</dbReference>
<dbReference type="CDD" id="cd12797">
    <property type="entry name" value="M23_peptidase"/>
    <property type="match status" value="1"/>
</dbReference>
<organism evidence="3 4">
    <name type="scientific">Methylotuvimicrobium buryatense</name>
    <name type="common">Methylomicrobium buryatense</name>
    <dbReference type="NCBI Taxonomy" id="95641"/>
    <lineage>
        <taxon>Bacteria</taxon>
        <taxon>Pseudomonadati</taxon>
        <taxon>Pseudomonadota</taxon>
        <taxon>Gammaproteobacteria</taxon>
        <taxon>Methylococcales</taxon>
        <taxon>Methylococcaceae</taxon>
        <taxon>Methylotuvimicrobium</taxon>
    </lineage>
</organism>
<dbReference type="InterPro" id="IPR050570">
    <property type="entry name" value="Cell_wall_metabolism_enzyme"/>
</dbReference>